<dbReference type="AlphaFoldDB" id="A0A5B8XKU8"/>
<reference evidence="2 3" key="1">
    <citation type="submission" date="2019-08" db="EMBL/GenBank/DDBJ databases">
        <authorList>
            <person name="Liang Q."/>
        </authorList>
    </citation>
    <scope>NUCLEOTIDE SEQUENCE [LARGE SCALE GENOMIC DNA]</scope>
    <source>
        <strain evidence="2 3">V1718</strain>
    </source>
</reference>
<gene>
    <name evidence="2" type="ORF">FRD01_02920</name>
</gene>
<evidence type="ECO:0000256" key="1">
    <source>
        <dbReference type="SAM" id="MobiDB-lite"/>
    </source>
</evidence>
<dbReference type="EMBL" id="CP042467">
    <property type="protein sequence ID" value="QED26225.1"/>
    <property type="molecule type" value="Genomic_DNA"/>
</dbReference>
<keyword evidence="3" id="KW-1185">Reference proteome</keyword>
<accession>A0A5B8XKU8</accession>
<dbReference type="RefSeq" id="WP_146957487.1">
    <property type="nucleotide sequence ID" value="NZ_CP042467.1"/>
</dbReference>
<sequence length="111" mass="12151">MGKPKLAIEHYQAAAKLTVDKIDREMLEFQVKELDKQVKRDRLQREGKPIPKDLMPAQPPSHDHGHGPEGHGGHGPGPLPVPARPKGLPTTEELKGGPRVPAPDSHDGHEH</sequence>
<dbReference type="KEGG" id="bbae:FRD01_02920"/>
<evidence type="ECO:0000313" key="2">
    <source>
        <dbReference type="EMBL" id="QED26225.1"/>
    </source>
</evidence>
<feature type="compositionally biased region" description="Basic and acidic residues" evidence="1">
    <location>
        <begin position="61"/>
        <end position="72"/>
    </location>
</feature>
<feature type="compositionally biased region" description="Basic and acidic residues" evidence="1">
    <location>
        <begin position="35"/>
        <end position="51"/>
    </location>
</feature>
<organism evidence="2 3">
    <name type="scientific">Microvenator marinus</name>
    <dbReference type="NCBI Taxonomy" id="2600177"/>
    <lineage>
        <taxon>Bacteria</taxon>
        <taxon>Deltaproteobacteria</taxon>
        <taxon>Bradymonadales</taxon>
        <taxon>Microvenatoraceae</taxon>
        <taxon>Microvenator</taxon>
    </lineage>
</organism>
<name>A0A5B8XKU8_9DELT</name>
<protein>
    <submittedName>
        <fullName evidence="2">Uncharacterized protein</fullName>
    </submittedName>
</protein>
<dbReference type="Proteomes" id="UP000321595">
    <property type="component" value="Chromosome"/>
</dbReference>
<proteinExistence type="predicted"/>
<evidence type="ECO:0000313" key="3">
    <source>
        <dbReference type="Proteomes" id="UP000321595"/>
    </source>
</evidence>
<feature type="region of interest" description="Disordered" evidence="1">
    <location>
        <begin position="35"/>
        <end position="111"/>
    </location>
</feature>